<accession>A0A540RA97</accession>
<keyword evidence="2" id="KW-1185">Reference proteome</keyword>
<protein>
    <submittedName>
        <fullName evidence="1">Uncharacterized protein</fullName>
    </submittedName>
</protein>
<reference evidence="1 2" key="1">
    <citation type="submission" date="2019-06" db="EMBL/GenBank/DDBJ databases">
        <title>Draft genome of C. phoceense Strain 272.</title>
        <authorList>
            <person name="Pacheco L.G.C."/>
            <person name="Barberis C.M."/>
            <person name="Almuzara M.N."/>
            <person name="Traglia G.M."/>
            <person name="Santos C.S."/>
            <person name="Rocha D.J.P.G."/>
            <person name="Aguiar E.R.G.R."/>
            <person name="Vay C.A."/>
        </authorList>
    </citation>
    <scope>NUCLEOTIDE SEQUENCE [LARGE SCALE GENOMIC DNA]</scope>
    <source>
        <strain evidence="1 2">272</strain>
    </source>
</reference>
<dbReference type="AlphaFoldDB" id="A0A540RA97"/>
<sequence length="242" mass="26671">MTDSGDFLGLEEWDVPTHSLLLVEPDRDADGFIPADSLPVAQAAIERLARPIGSTHTLESLLQATVHRYPLARVAGDRVLVIETDGAHMERLLRDMEPAVARFGLQMVAQPGAVPLAFGDETRDFRTRTLDYEVRFASRRGVPQLLRRMARAQETLDAQAGTGGSGMLAEFLHIASAATPGVQYIQSLYDSAAGGFEVEVRDGGPERHFRAVELDIAAAGECFLAWMDGHRDFFGDWERMEF</sequence>
<dbReference type="RefSeq" id="WP_068801915.1">
    <property type="nucleotide sequence ID" value="NZ_LT596208.1"/>
</dbReference>
<organism evidence="1 2">
    <name type="scientific">Corynebacterium phoceense</name>
    <dbReference type="NCBI Taxonomy" id="1686286"/>
    <lineage>
        <taxon>Bacteria</taxon>
        <taxon>Bacillati</taxon>
        <taxon>Actinomycetota</taxon>
        <taxon>Actinomycetes</taxon>
        <taxon>Mycobacteriales</taxon>
        <taxon>Corynebacteriaceae</taxon>
        <taxon>Corynebacterium</taxon>
    </lineage>
</organism>
<dbReference type="GeneID" id="79853425"/>
<comment type="caution">
    <text evidence="1">The sequence shown here is derived from an EMBL/GenBank/DDBJ whole genome shotgun (WGS) entry which is preliminary data.</text>
</comment>
<evidence type="ECO:0000313" key="1">
    <source>
        <dbReference type="EMBL" id="TQE44671.1"/>
    </source>
</evidence>
<gene>
    <name evidence="1" type="ORF">EJK80_00895</name>
</gene>
<dbReference type="STRING" id="1686286.GCA_900092335_02266"/>
<dbReference type="Proteomes" id="UP000318080">
    <property type="component" value="Unassembled WGS sequence"/>
</dbReference>
<dbReference type="EMBL" id="VHIR01000001">
    <property type="protein sequence ID" value="TQE44671.1"/>
    <property type="molecule type" value="Genomic_DNA"/>
</dbReference>
<proteinExistence type="predicted"/>
<evidence type="ECO:0000313" key="2">
    <source>
        <dbReference type="Proteomes" id="UP000318080"/>
    </source>
</evidence>
<name>A0A540RA97_9CORY</name>